<comment type="caution">
    <text evidence="1">The sequence shown here is derived from an EMBL/GenBank/DDBJ whole genome shotgun (WGS) entry which is preliminary data.</text>
</comment>
<dbReference type="EMBL" id="CASHSV030000823">
    <property type="protein sequence ID" value="CAJ2676823.1"/>
    <property type="molecule type" value="Genomic_DNA"/>
</dbReference>
<proteinExistence type="predicted"/>
<organism evidence="1 2">
    <name type="scientific">Trifolium pratense</name>
    <name type="common">Red clover</name>
    <dbReference type="NCBI Taxonomy" id="57577"/>
    <lineage>
        <taxon>Eukaryota</taxon>
        <taxon>Viridiplantae</taxon>
        <taxon>Streptophyta</taxon>
        <taxon>Embryophyta</taxon>
        <taxon>Tracheophyta</taxon>
        <taxon>Spermatophyta</taxon>
        <taxon>Magnoliopsida</taxon>
        <taxon>eudicotyledons</taxon>
        <taxon>Gunneridae</taxon>
        <taxon>Pentapetalae</taxon>
        <taxon>rosids</taxon>
        <taxon>fabids</taxon>
        <taxon>Fabales</taxon>
        <taxon>Fabaceae</taxon>
        <taxon>Papilionoideae</taxon>
        <taxon>50 kb inversion clade</taxon>
        <taxon>NPAAA clade</taxon>
        <taxon>Hologalegina</taxon>
        <taxon>IRL clade</taxon>
        <taxon>Trifolieae</taxon>
        <taxon>Trifolium</taxon>
    </lineage>
</organism>
<gene>
    <name evidence="1" type="ORF">MILVUS5_LOCUS39464</name>
</gene>
<protein>
    <submittedName>
        <fullName evidence="1">Uncharacterized protein</fullName>
    </submittedName>
</protein>
<evidence type="ECO:0000313" key="1">
    <source>
        <dbReference type="EMBL" id="CAJ2676823.1"/>
    </source>
</evidence>
<name>A0ACB0M8K2_TRIPR</name>
<accession>A0ACB0M8K2</accession>
<sequence>MESINTPSLPFCPPPKGENNIQYFDFTSLQKEGKVPKEFIWPSDQWVKSSGENIELPLIDIRAIKNDEVAMVNAAKIVRKACIKHGAFEVTNIGEGVDLDFINVVLQETNNIFKLPLSKKISAITKDCGFSIAHAERYTTVLPWKETFTFMYKHNNKNVTQVVDVLNSLLGQDFQQVGLVYQKYCDAMNELSKIILELLAISLGVDRKHYQRFFEDAESMMRCNFYPPCSANLNGALGNGPHCDPISITILLQDQVGGLEIFADNKWLAIPPKPNTFVINIGDTFMALTNGLYKSCLHRVLVSNELERKSLTFFLNPRGDKTVTPPNELLEKEESRKYPDYKWNDLYKFTQKTRRVDANTLDSFIAWQQSSKPSTNF</sequence>
<keyword evidence="2" id="KW-1185">Reference proteome</keyword>
<dbReference type="Proteomes" id="UP001177021">
    <property type="component" value="Unassembled WGS sequence"/>
</dbReference>
<evidence type="ECO:0000313" key="2">
    <source>
        <dbReference type="Proteomes" id="UP001177021"/>
    </source>
</evidence>
<reference evidence="1" key="1">
    <citation type="submission" date="2023-10" db="EMBL/GenBank/DDBJ databases">
        <authorList>
            <person name="Rodriguez Cubillos JULIANA M."/>
            <person name="De Vega J."/>
        </authorList>
    </citation>
    <scope>NUCLEOTIDE SEQUENCE</scope>
</reference>